<evidence type="ECO:0000313" key="5">
    <source>
        <dbReference type="Proteomes" id="UP000314294"/>
    </source>
</evidence>
<feature type="domain" description="SH2" evidence="3">
    <location>
        <begin position="1"/>
        <end position="103"/>
    </location>
</feature>
<reference evidence="4 5" key="1">
    <citation type="submission" date="2019-03" db="EMBL/GenBank/DDBJ databases">
        <title>First draft genome of Liparis tanakae, snailfish: a comprehensive survey of snailfish specific genes.</title>
        <authorList>
            <person name="Kim W."/>
            <person name="Song I."/>
            <person name="Jeong J.-H."/>
            <person name="Kim D."/>
            <person name="Kim S."/>
            <person name="Ryu S."/>
            <person name="Song J.Y."/>
            <person name="Lee S.K."/>
        </authorList>
    </citation>
    <scope>NUCLEOTIDE SEQUENCE [LARGE SCALE GENOMIC DNA]</scope>
    <source>
        <tissue evidence="4">Muscle</tissue>
    </source>
</reference>
<dbReference type="EMBL" id="SRLO01000709">
    <property type="protein sequence ID" value="TNN48139.1"/>
    <property type="molecule type" value="Genomic_DNA"/>
</dbReference>
<dbReference type="PANTHER" id="PTHR11801">
    <property type="entry name" value="SIGNAL TRANSDUCER AND ACTIVATOR OF TRANSCRIPTION"/>
    <property type="match status" value="1"/>
</dbReference>
<dbReference type="InterPro" id="IPR000980">
    <property type="entry name" value="SH2"/>
</dbReference>
<dbReference type="OrthoDB" id="8936058at2759"/>
<evidence type="ECO:0000313" key="4">
    <source>
        <dbReference type="EMBL" id="TNN48139.1"/>
    </source>
</evidence>
<dbReference type="GO" id="GO:0007165">
    <property type="term" value="P:signal transduction"/>
    <property type="evidence" value="ECO:0007669"/>
    <property type="project" value="InterPro"/>
</dbReference>
<gene>
    <name evidence="4" type="primary">Stat4</name>
    <name evidence="4" type="ORF">EYF80_041657</name>
</gene>
<organism evidence="4 5">
    <name type="scientific">Liparis tanakae</name>
    <name type="common">Tanaka's snailfish</name>
    <dbReference type="NCBI Taxonomy" id="230148"/>
    <lineage>
        <taxon>Eukaryota</taxon>
        <taxon>Metazoa</taxon>
        <taxon>Chordata</taxon>
        <taxon>Craniata</taxon>
        <taxon>Vertebrata</taxon>
        <taxon>Euteleostomi</taxon>
        <taxon>Actinopterygii</taxon>
        <taxon>Neopterygii</taxon>
        <taxon>Teleostei</taxon>
        <taxon>Neoteleostei</taxon>
        <taxon>Acanthomorphata</taxon>
        <taxon>Eupercaria</taxon>
        <taxon>Perciformes</taxon>
        <taxon>Cottioidei</taxon>
        <taxon>Cottales</taxon>
        <taxon>Liparidae</taxon>
        <taxon>Liparis</taxon>
    </lineage>
</organism>
<dbReference type="GO" id="GO:0003700">
    <property type="term" value="F:DNA-binding transcription factor activity"/>
    <property type="evidence" value="ECO:0007669"/>
    <property type="project" value="InterPro"/>
</dbReference>
<accession>A0A4Z2G3P1</accession>
<dbReference type="Gene3D" id="3.30.505.10">
    <property type="entry name" value="SH2 domain"/>
    <property type="match status" value="1"/>
</dbReference>
<dbReference type="InterPro" id="IPR001217">
    <property type="entry name" value="STAT"/>
</dbReference>
<dbReference type="Pfam" id="PF00017">
    <property type="entry name" value="SH2"/>
    <property type="match status" value="1"/>
</dbReference>
<comment type="caution">
    <text evidence="4">The sequence shown here is derived from an EMBL/GenBank/DDBJ whole genome shotgun (WGS) entry which is preliminary data.</text>
</comment>
<dbReference type="AlphaFoldDB" id="A0A4Z2G3P1"/>
<keyword evidence="1 2" id="KW-0727">SH2 domain</keyword>
<dbReference type="Proteomes" id="UP000314294">
    <property type="component" value="Unassembled WGS sequence"/>
</dbReference>
<proteinExistence type="predicted"/>
<protein>
    <submittedName>
        <fullName evidence="4">Signal transducer and activator of transcription 4</fullName>
    </submittedName>
</protein>
<dbReference type="InterPro" id="IPR036860">
    <property type="entry name" value="SH2_dom_sf"/>
</dbReference>
<name>A0A4Z2G3P1_9TELE</name>
<evidence type="ECO:0000256" key="1">
    <source>
        <dbReference type="ARBA" id="ARBA00022999"/>
    </source>
</evidence>
<evidence type="ECO:0000256" key="2">
    <source>
        <dbReference type="PROSITE-ProRule" id="PRU00191"/>
    </source>
</evidence>
<dbReference type="FunFam" id="3.30.505.10:FF:000003">
    <property type="entry name" value="Signal transducer and activator of transcription"/>
    <property type="match status" value="1"/>
</dbReference>
<evidence type="ECO:0000259" key="3">
    <source>
        <dbReference type="PROSITE" id="PS50001"/>
    </source>
</evidence>
<sequence length="146" mass="16537">MGFVSKETERTLLKNREPGTFLLRFSESHLGGITFTWFNSVEPYTKSRLSTIPFANIIRDYKVISDGDVPESPLKFLYPDVPKDEAFGPHPYIRSTFIPISELRSRAATTPILCQSPEPPMTPGEFDMLSEQLCFDIDTMSSSYSD</sequence>
<dbReference type="SUPFAM" id="SSF55550">
    <property type="entry name" value="SH2 domain"/>
    <property type="match status" value="1"/>
</dbReference>
<keyword evidence="5" id="KW-1185">Reference proteome</keyword>
<dbReference type="PROSITE" id="PS50001">
    <property type="entry name" value="SH2"/>
    <property type="match status" value="1"/>
</dbReference>